<dbReference type="PANTHER" id="PTHR43300">
    <property type="entry name" value="ACETYLTRANSFERASE"/>
    <property type="match status" value="1"/>
</dbReference>
<evidence type="ECO:0000313" key="3">
    <source>
        <dbReference type="Proteomes" id="UP000077384"/>
    </source>
</evidence>
<dbReference type="RefSeq" id="WP_013237227.1">
    <property type="nucleotide sequence ID" value="NZ_LITQ01000017.1"/>
</dbReference>
<dbReference type="InterPro" id="IPR050179">
    <property type="entry name" value="Trans_hexapeptide_repeat"/>
</dbReference>
<dbReference type="PATRIC" id="fig|1705578.3.peg.1016"/>
<dbReference type="PANTHER" id="PTHR43300:SF11">
    <property type="entry name" value="ACETYLTRANSFERASE RV3034C-RELATED"/>
    <property type="match status" value="1"/>
</dbReference>
<keyword evidence="1" id="KW-0808">Transferase</keyword>
<reference evidence="1 3" key="1">
    <citation type="journal article" date="2015" name="Biotechnol. Bioeng.">
        <title>Genome sequence and phenotypic characterization of Caulobacter segnis.</title>
        <authorList>
            <person name="Patel S."/>
            <person name="Fletcher B."/>
            <person name="Scott D.C."/>
            <person name="Ely B."/>
        </authorList>
    </citation>
    <scope>NUCLEOTIDE SEQUENCE [LARGE SCALE GENOMIC DNA]</scope>
    <source>
        <strain evidence="1 3">PS02</strain>
    </source>
</reference>
<evidence type="ECO:0000313" key="2">
    <source>
        <dbReference type="EMBL" id="OBR97718.1"/>
    </source>
</evidence>
<dbReference type="Proteomes" id="UP000077384">
    <property type="component" value="Unassembled WGS sequence"/>
</dbReference>
<dbReference type="AlphaFoldDB" id="A0A162NF71"/>
<organism evidence="1 3">
    <name type="scientific">Clostridium coskatii</name>
    <dbReference type="NCBI Taxonomy" id="1705578"/>
    <lineage>
        <taxon>Bacteria</taxon>
        <taxon>Bacillati</taxon>
        <taxon>Bacillota</taxon>
        <taxon>Clostridia</taxon>
        <taxon>Eubacteriales</taxon>
        <taxon>Clostridiaceae</taxon>
        <taxon>Clostridium</taxon>
    </lineage>
</organism>
<dbReference type="GO" id="GO:0016740">
    <property type="term" value="F:transferase activity"/>
    <property type="evidence" value="ECO:0007669"/>
    <property type="project" value="UniProtKB-KW"/>
</dbReference>
<accession>A0A162NF71</accession>
<protein>
    <submittedName>
        <fullName evidence="1">Galactoside O-acetyltransferase</fullName>
    </submittedName>
</protein>
<gene>
    <name evidence="2" type="ORF">CLCOS_00750</name>
    <name evidence="1" type="ORF">WX73_00633</name>
</gene>
<dbReference type="InterPro" id="IPR011004">
    <property type="entry name" value="Trimer_LpxA-like_sf"/>
</dbReference>
<dbReference type="Gene3D" id="2.160.10.10">
    <property type="entry name" value="Hexapeptide repeat proteins"/>
    <property type="match status" value="1"/>
</dbReference>
<evidence type="ECO:0000313" key="4">
    <source>
        <dbReference type="Proteomes" id="UP000093694"/>
    </source>
</evidence>
<proteinExistence type="predicted"/>
<name>A0A162NF71_9CLOT</name>
<keyword evidence="4" id="KW-1185">Reference proteome</keyword>
<reference evidence="2 4" key="2">
    <citation type="journal article" date="2016" name="Front. Microbiol.">
        <title>Industrial Acetogenic Biocatalysts: A Comparative Metabolic and Genomic Analysis.</title>
        <authorList>
            <person name="Bengelsdorf F."/>
            <person name="Poehlein A."/>
            <person name="Sonja S."/>
            <person name="Erz C."/>
            <person name="Hummel T."/>
            <person name="Hoffmeister S."/>
            <person name="Daniel R."/>
            <person name="Durre P."/>
        </authorList>
    </citation>
    <scope>NUCLEOTIDE SEQUENCE [LARGE SCALE GENOMIC DNA]</scope>
    <source>
        <strain evidence="2 4">PTA-10522</strain>
    </source>
</reference>
<evidence type="ECO:0000313" key="1">
    <source>
        <dbReference type="EMBL" id="OAA92749.1"/>
    </source>
</evidence>
<dbReference type="Proteomes" id="UP000093694">
    <property type="component" value="Unassembled WGS sequence"/>
</dbReference>
<dbReference type="SUPFAM" id="SSF51161">
    <property type="entry name" value="Trimeric LpxA-like enzymes"/>
    <property type="match status" value="1"/>
</dbReference>
<sequence>MKIKNFLLMLVPISRLKIYLYNKLLHYKIDKSCKIGFSYIDAVYFELGRGSVIGNFNLIKNCSRIVIKENSTILKYNFFKSCKNVIVGSNTVIVRDNKFLHNNNVGLGFGGNIVIGSFTTIVNKHYFDLTDDIYIGDKCTIAGNGTEFWTHGFDLENNRVQGEIKLLNNIYIGAGVKFNFGLKVNSNNVVGMGSILTKSINCEGYLIGGIPAKPISKLNNDKIGYKEIGTINNKKVYRKIVD</sequence>
<dbReference type="EMBL" id="LROR01000017">
    <property type="protein sequence ID" value="OBR97718.1"/>
    <property type="molecule type" value="Genomic_DNA"/>
</dbReference>
<comment type="caution">
    <text evidence="1">The sequence shown here is derived from an EMBL/GenBank/DDBJ whole genome shotgun (WGS) entry which is preliminary data.</text>
</comment>
<dbReference type="EMBL" id="LITQ01000017">
    <property type="protein sequence ID" value="OAA92749.1"/>
    <property type="molecule type" value="Genomic_DNA"/>
</dbReference>